<name>A0ABR1GXF8_9HYPO</name>
<evidence type="ECO:0000313" key="9">
    <source>
        <dbReference type="EMBL" id="KAK7413359.1"/>
    </source>
</evidence>
<feature type="transmembrane region" description="Helical" evidence="7">
    <location>
        <begin position="228"/>
        <end position="249"/>
    </location>
</feature>
<feature type="compositionally biased region" description="Basic and acidic residues" evidence="6">
    <location>
        <begin position="12"/>
        <end position="29"/>
    </location>
</feature>
<comment type="similarity">
    <text evidence="2">Belongs to the amino acid/polyamine transporter 2 family.</text>
</comment>
<evidence type="ECO:0000256" key="1">
    <source>
        <dbReference type="ARBA" id="ARBA00004141"/>
    </source>
</evidence>
<feature type="transmembrane region" description="Helical" evidence="7">
    <location>
        <begin position="61"/>
        <end position="81"/>
    </location>
</feature>
<evidence type="ECO:0000256" key="5">
    <source>
        <dbReference type="ARBA" id="ARBA00023136"/>
    </source>
</evidence>
<feature type="compositionally biased region" description="Polar residues" evidence="6">
    <location>
        <begin position="1"/>
        <end position="10"/>
    </location>
</feature>
<gene>
    <name evidence="9" type="ORF">QQX98_007736</name>
</gene>
<dbReference type="EMBL" id="JAZAVJ010000131">
    <property type="protein sequence ID" value="KAK7413359.1"/>
    <property type="molecule type" value="Genomic_DNA"/>
</dbReference>
<evidence type="ECO:0000256" key="3">
    <source>
        <dbReference type="ARBA" id="ARBA00022692"/>
    </source>
</evidence>
<accession>A0ABR1GXF8</accession>
<feature type="region of interest" description="Disordered" evidence="6">
    <location>
        <begin position="1"/>
        <end position="29"/>
    </location>
</feature>
<feature type="transmembrane region" description="Helical" evidence="7">
    <location>
        <begin position="87"/>
        <end position="107"/>
    </location>
</feature>
<dbReference type="InterPro" id="IPR013057">
    <property type="entry name" value="AA_transpt_TM"/>
</dbReference>
<dbReference type="PANTHER" id="PTHR22950:SF697">
    <property type="entry name" value="AMINO ACID TRANSPORTER (EUROFUNG)"/>
    <property type="match status" value="1"/>
</dbReference>
<evidence type="ECO:0000256" key="2">
    <source>
        <dbReference type="ARBA" id="ARBA00008066"/>
    </source>
</evidence>
<feature type="transmembrane region" description="Helical" evidence="7">
    <location>
        <begin position="158"/>
        <end position="182"/>
    </location>
</feature>
<sequence>MHAYESQPSQDGAEKIEAEADRNVNTDLDSKTETLDDNEVFTSVPGQTDFRTLGWIRAGIILMKLCFATGVLAIPSAFSVVGYGPGIILLVCWGAMTTYYAYVMYAFRMKYRGVHNIADAAAIMGGPVAREIAGALFLLTWVLATGSGFIGLAQGLKILANGKVCSVVWTMVAALCTALVASIRTLGKLAILTWIGFGCIFTAVFVVVVGVTQVDRPAAAPQTGPYDLGVISVGTPGFVAGWTAAINLFGELPILNE</sequence>
<keyword evidence="5 7" id="KW-0472">Membrane</keyword>
<evidence type="ECO:0000256" key="6">
    <source>
        <dbReference type="SAM" id="MobiDB-lite"/>
    </source>
</evidence>
<proteinExistence type="inferred from homology"/>
<comment type="subcellular location">
    <subcellularLocation>
        <location evidence="1">Membrane</location>
        <topology evidence="1">Multi-pass membrane protein</topology>
    </subcellularLocation>
</comment>
<feature type="domain" description="Amino acid transporter transmembrane" evidence="8">
    <location>
        <begin position="52"/>
        <end position="211"/>
    </location>
</feature>
<dbReference type="Proteomes" id="UP001498476">
    <property type="component" value="Unassembled WGS sequence"/>
</dbReference>
<keyword evidence="3 7" id="KW-0812">Transmembrane</keyword>
<protein>
    <recommendedName>
        <fullName evidence="8">Amino acid transporter transmembrane domain-containing protein</fullName>
    </recommendedName>
</protein>
<organism evidence="9 10">
    <name type="scientific">Neonectria punicea</name>
    <dbReference type="NCBI Taxonomy" id="979145"/>
    <lineage>
        <taxon>Eukaryota</taxon>
        <taxon>Fungi</taxon>
        <taxon>Dikarya</taxon>
        <taxon>Ascomycota</taxon>
        <taxon>Pezizomycotina</taxon>
        <taxon>Sordariomycetes</taxon>
        <taxon>Hypocreomycetidae</taxon>
        <taxon>Hypocreales</taxon>
        <taxon>Nectriaceae</taxon>
        <taxon>Neonectria</taxon>
    </lineage>
</organism>
<feature type="transmembrane region" description="Helical" evidence="7">
    <location>
        <begin position="189"/>
        <end position="208"/>
    </location>
</feature>
<keyword evidence="10" id="KW-1185">Reference proteome</keyword>
<reference evidence="9 10" key="1">
    <citation type="journal article" date="2025" name="Microbiol. Resour. Announc.">
        <title>Draft genome sequences for Neonectria magnoliae and Neonectria punicea, canker pathogens of Liriodendron tulipifera and Acer saccharum in West Virginia.</title>
        <authorList>
            <person name="Petronek H.M."/>
            <person name="Kasson M.T."/>
            <person name="Metheny A.M."/>
            <person name="Stauder C.M."/>
            <person name="Lovett B."/>
            <person name="Lynch S.C."/>
            <person name="Garnas J.R."/>
            <person name="Kasson L.R."/>
            <person name="Stajich J.E."/>
        </authorList>
    </citation>
    <scope>NUCLEOTIDE SEQUENCE [LARGE SCALE GENOMIC DNA]</scope>
    <source>
        <strain evidence="9 10">NRRL 64653</strain>
    </source>
</reference>
<evidence type="ECO:0000256" key="7">
    <source>
        <dbReference type="SAM" id="Phobius"/>
    </source>
</evidence>
<comment type="caution">
    <text evidence="9">The sequence shown here is derived from an EMBL/GenBank/DDBJ whole genome shotgun (WGS) entry which is preliminary data.</text>
</comment>
<evidence type="ECO:0000259" key="8">
    <source>
        <dbReference type="Pfam" id="PF01490"/>
    </source>
</evidence>
<keyword evidence="4 7" id="KW-1133">Transmembrane helix</keyword>
<evidence type="ECO:0000256" key="4">
    <source>
        <dbReference type="ARBA" id="ARBA00022989"/>
    </source>
</evidence>
<evidence type="ECO:0000313" key="10">
    <source>
        <dbReference type="Proteomes" id="UP001498476"/>
    </source>
</evidence>
<dbReference type="PANTHER" id="PTHR22950">
    <property type="entry name" value="AMINO ACID TRANSPORTER"/>
    <property type="match status" value="1"/>
</dbReference>
<dbReference type="Pfam" id="PF01490">
    <property type="entry name" value="Aa_trans"/>
    <property type="match status" value="1"/>
</dbReference>
<feature type="transmembrane region" description="Helical" evidence="7">
    <location>
        <begin position="128"/>
        <end position="152"/>
    </location>
</feature>